<sequence length="75" mass="8266">MPAEGLGGDVRGGRRARCREDRWVRPSGRVVRALGWDAACLDPRNEQSNTHSLSSITETSIAALALGQREVWFSE</sequence>
<accession>A0ACB8BBK0</accession>
<evidence type="ECO:0000313" key="2">
    <source>
        <dbReference type="Proteomes" id="UP000790709"/>
    </source>
</evidence>
<comment type="caution">
    <text evidence="1">The sequence shown here is derived from an EMBL/GenBank/DDBJ whole genome shotgun (WGS) entry which is preliminary data.</text>
</comment>
<dbReference type="Proteomes" id="UP000790709">
    <property type="component" value="Unassembled WGS sequence"/>
</dbReference>
<protein>
    <submittedName>
        <fullName evidence="1">Uncharacterized protein</fullName>
    </submittedName>
</protein>
<name>A0ACB8BBK0_9AGAM</name>
<organism evidence="1 2">
    <name type="scientific">Leucogyrophana mollusca</name>
    <dbReference type="NCBI Taxonomy" id="85980"/>
    <lineage>
        <taxon>Eukaryota</taxon>
        <taxon>Fungi</taxon>
        <taxon>Dikarya</taxon>
        <taxon>Basidiomycota</taxon>
        <taxon>Agaricomycotina</taxon>
        <taxon>Agaricomycetes</taxon>
        <taxon>Agaricomycetidae</taxon>
        <taxon>Boletales</taxon>
        <taxon>Boletales incertae sedis</taxon>
        <taxon>Leucogyrophana</taxon>
    </lineage>
</organism>
<reference evidence="1" key="1">
    <citation type="journal article" date="2021" name="New Phytol.">
        <title>Evolutionary innovations through gain and loss of genes in the ectomycorrhizal Boletales.</title>
        <authorList>
            <person name="Wu G."/>
            <person name="Miyauchi S."/>
            <person name="Morin E."/>
            <person name="Kuo A."/>
            <person name="Drula E."/>
            <person name="Varga T."/>
            <person name="Kohler A."/>
            <person name="Feng B."/>
            <person name="Cao Y."/>
            <person name="Lipzen A."/>
            <person name="Daum C."/>
            <person name="Hundley H."/>
            <person name="Pangilinan J."/>
            <person name="Johnson J."/>
            <person name="Barry K."/>
            <person name="LaButti K."/>
            <person name="Ng V."/>
            <person name="Ahrendt S."/>
            <person name="Min B."/>
            <person name="Choi I.G."/>
            <person name="Park H."/>
            <person name="Plett J.M."/>
            <person name="Magnuson J."/>
            <person name="Spatafora J.W."/>
            <person name="Nagy L.G."/>
            <person name="Henrissat B."/>
            <person name="Grigoriev I.V."/>
            <person name="Yang Z.L."/>
            <person name="Xu J."/>
            <person name="Martin F.M."/>
        </authorList>
    </citation>
    <scope>NUCLEOTIDE SEQUENCE</scope>
    <source>
        <strain evidence="1">KUC20120723A-06</strain>
    </source>
</reference>
<dbReference type="EMBL" id="MU266466">
    <property type="protein sequence ID" value="KAH7922994.1"/>
    <property type="molecule type" value="Genomic_DNA"/>
</dbReference>
<keyword evidence="2" id="KW-1185">Reference proteome</keyword>
<evidence type="ECO:0000313" key="1">
    <source>
        <dbReference type="EMBL" id="KAH7922994.1"/>
    </source>
</evidence>
<proteinExistence type="predicted"/>
<gene>
    <name evidence="1" type="ORF">BV22DRAFT_1036910</name>
</gene>